<dbReference type="Gene3D" id="3.40.630.30">
    <property type="match status" value="1"/>
</dbReference>
<name>A0A2T5BVY2_9BACT</name>
<dbReference type="PANTHER" id="PTHR43617">
    <property type="entry name" value="L-AMINO ACID N-ACETYLTRANSFERASE"/>
    <property type="match status" value="1"/>
</dbReference>
<dbReference type="OrthoDB" id="9797178at2"/>
<protein>
    <submittedName>
        <fullName evidence="2">Putative N-acetyltransferase YhbS</fullName>
    </submittedName>
</protein>
<dbReference type="InterPro" id="IPR000182">
    <property type="entry name" value="GNAT_dom"/>
</dbReference>
<accession>A0A2T5BVY2</accession>
<dbReference type="Proteomes" id="UP000243525">
    <property type="component" value="Unassembled WGS sequence"/>
</dbReference>
<dbReference type="GO" id="GO:0016747">
    <property type="term" value="F:acyltransferase activity, transferring groups other than amino-acyl groups"/>
    <property type="evidence" value="ECO:0007669"/>
    <property type="project" value="InterPro"/>
</dbReference>
<dbReference type="PANTHER" id="PTHR43617:SF2">
    <property type="entry name" value="UPF0039 PROTEIN SLL0451"/>
    <property type="match status" value="1"/>
</dbReference>
<dbReference type="InterPro" id="IPR016181">
    <property type="entry name" value="Acyl_CoA_acyltransferase"/>
</dbReference>
<dbReference type="EMBL" id="QAAD01000034">
    <property type="protein sequence ID" value="PTN03795.1"/>
    <property type="molecule type" value="Genomic_DNA"/>
</dbReference>
<comment type="caution">
    <text evidence="2">The sequence shown here is derived from an EMBL/GenBank/DDBJ whole genome shotgun (WGS) entry which is preliminary data.</text>
</comment>
<feature type="domain" description="N-acetyltransferase" evidence="1">
    <location>
        <begin position="3"/>
        <end position="148"/>
    </location>
</feature>
<evidence type="ECO:0000313" key="2">
    <source>
        <dbReference type="EMBL" id="PTN03795.1"/>
    </source>
</evidence>
<evidence type="ECO:0000259" key="1">
    <source>
        <dbReference type="PROSITE" id="PS51186"/>
    </source>
</evidence>
<dbReference type="AlphaFoldDB" id="A0A2T5BVY2"/>
<sequence>MKVQIRQETEADHQAVFNLVKAAFERMEISEHNEQLIIERLRQSPSFVPELSMVACLDDGTIVGHILLTKITIEDQEKSYPSLVLAPVSVLPDYQHQKIGSQLIVAAQNKALEMGYTSIVLVGHAHYYPRFGYELCRRFGIKMPFDAPDINCMAIELIPGALEHVQGLVHFDPVFFE</sequence>
<gene>
    <name evidence="2" type="ORF">C8N47_13410</name>
</gene>
<dbReference type="CDD" id="cd04301">
    <property type="entry name" value="NAT_SF"/>
    <property type="match status" value="1"/>
</dbReference>
<reference evidence="2 3" key="1">
    <citation type="submission" date="2018-04" db="EMBL/GenBank/DDBJ databases">
        <title>Genomic Encyclopedia of Archaeal and Bacterial Type Strains, Phase II (KMG-II): from individual species to whole genera.</title>
        <authorList>
            <person name="Goeker M."/>
        </authorList>
    </citation>
    <scope>NUCLEOTIDE SEQUENCE [LARGE SCALE GENOMIC DNA]</scope>
    <source>
        <strain evidence="2 3">DSM 28823</strain>
    </source>
</reference>
<keyword evidence="2" id="KW-0808">Transferase</keyword>
<dbReference type="InterPro" id="IPR050276">
    <property type="entry name" value="MshD_Acetyltransferase"/>
</dbReference>
<keyword evidence="3" id="KW-1185">Reference proteome</keyword>
<dbReference type="Pfam" id="PF13527">
    <property type="entry name" value="Acetyltransf_9"/>
    <property type="match status" value="1"/>
</dbReference>
<evidence type="ECO:0000313" key="3">
    <source>
        <dbReference type="Proteomes" id="UP000243525"/>
    </source>
</evidence>
<dbReference type="RefSeq" id="WP_107823935.1">
    <property type="nucleotide sequence ID" value="NZ_OY782574.1"/>
</dbReference>
<proteinExistence type="predicted"/>
<dbReference type="PROSITE" id="PS51186">
    <property type="entry name" value="GNAT"/>
    <property type="match status" value="1"/>
</dbReference>
<dbReference type="SUPFAM" id="SSF55729">
    <property type="entry name" value="Acyl-CoA N-acyltransferases (Nat)"/>
    <property type="match status" value="1"/>
</dbReference>
<organism evidence="2 3">
    <name type="scientific">Mangrovibacterium marinum</name>
    <dbReference type="NCBI Taxonomy" id="1639118"/>
    <lineage>
        <taxon>Bacteria</taxon>
        <taxon>Pseudomonadati</taxon>
        <taxon>Bacteroidota</taxon>
        <taxon>Bacteroidia</taxon>
        <taxon>Marinilabiliales</taxon>
        <taxon>Prolixibacteraceae</taxon>
        <taxon>Mangrovibacterium</taxon>
    </lineage>
</organism>